<keyword evidence="5" id="KW-0547">Nucleotide-binding</keyword>
<proteinExistence type="predicted"/>
<feature type="transmembrane region" description="Helical" evidence="9">
    <location>
        <begin position="37"/>
        <end position="63"/>
    </location>
</feature>
<keyword evidence="3" id="KW-0597">Phosphoprotein</keyword>
<dbReference type="InterPro" id="IPR036097">
    <property type="entry name" value="HisK_dim/P_sf"/>
</dbReference>
<keyword evidence="9" id="KW-1133">Transmembrane helix</keyword>
<evidence type="ECO:0000313" key="12">
    <source>
        <dbReference type="Proteomes" id="UP000717534"/>
    </source>
</evidence>
<keyword evidence="12" id="KW-1185">Reference proteome</keyword>
<dbReference type="Proteomes" id="UP000717534">
    <property type="component" value="Unassembled WGS sequence"/>
</dbReference>
<dbReference type="SMART" id="SM00388">
    <property type="entry name" value="HisKA"/>
    <property type="match status" value="1"/>
</dbReference>
<dbReference type="InterPro" id="IPR004358">
    <property type="entry name" value="Sig_transdc_His_kin-like_C"/>
</dbReference>
<evidence type="ECO:0000256" key="5">
    <source>
        <dbReference type="ARBA" id="ARBA00022741"/>
    </source>
</evidence>
<evidence type="ECO:0000256" key="2">
    <source>
        <dbReference type="ARBA" id="ARBA00012438"/>
    </source>
</evidence>
<keyword evidence="4" id="KW-0808">Transferase</keyword>
<dbReference type="SUPFAM" id="SSF47384">
    <property type="entry name" value="Homodimeric domain of signal transducing histidine kinase"/>
    <property type="match status" value="1"/>
</dbReference>
<dbReference type="EC" id="2.7.13.3" evidence="2"/>
<dbReference type="InterPro" id="IPR003661">
    <property type="entry name" value="HisK_dim/P_dom"/>
</dbReference>
<dbReference type="EMBL" id="JAFITO010000003">
    <property type="protein sequence ID" value="MBN4068046.1"/>
    <property type="molecule type" value="Genomic_DNA"/>
</dbReference>
<dbReference type="CDD" id="cd00075">
    <property type="entry name" value="HATPase"/>
    <property type="match status" value="1"/>
</dbReference>
<dbReference type="PANTHER" id="PTHR43065:SF46">
    <property type="entry name" value="C4-DICARBOXYLATE TRANSPORT SENSOR PROTEIN DCTB"/>
    <property type="match status" value="1"/>
</dbReference>
<gene>
    <name evidence="11" type="ORF">JYU06_00775</name>
</gene>
<evidence type="ECO:0000313" key="11">
    <source>
        <dbReference type="EMBL" id="MBN4068046.1"/>
    </source>
</evidence>
<comment type="catalytic activity">
    <reaction evidence="1">
        <text>ATP + protein L-histidine = ADP + protein N-phospho-L-histidine.</text>
        <dbReference type="EC" id="2.7.13.3"/>
    </reaction>
</comment>
<dbReference type="PANTHER" id="PTHR43065">
    <property type="entry name" value="SENSOR HISTIDINE KINASE"/>
    <property type="match status" value="1"/>
</dbReference>
<evidence type="ECO:0000256" key="9">
    <source>
        <dbReference type="SAM" id="Phobius"/>
    </source>
</evidence>
<dbReference type="GO" id="GO:0016301">
    <property type="term" value="F:kinase activity"/>
    <property type="evidence" value="ECO:0007669"/>
    <property type="project" value="UniProtKB-KW"/>
</dbReference>
<reference evidence="11 12" key="1">
    <citation type="submission" date="2021-02" db="EMBL/GenBank/DDBJ databases">
        <title>Activity-based single-cell genomes from oceanic crustal fluid captures similar information to metagenomic and metatranscriptomic surveys with orders of magnitude less sampling.</title>
        <authorList>
            <person name="D'Angelo T.S."/>
            <person name="Orcutt B.N."/>
        </authorList>
    </citation>
    <scope>NUCLEOTIDE SEQUENCE [LARGE SCALE GENOMIC DNA]</scope>
    <source>
        <strain evidence="11">AH-315-G02</strain>
    </source>
</reference>
<feature type="transmembrane region" description="Helical" evidence="9">
    <location>
        <begin position="218"/>
        <end position="238"/>
    </location>
</feature>
<evidence type="ECO:0000256" key="7">
    <source>
        <dbReference type="ARBA" id="ARBA00022840"/>
    </source>
</evidence>
<dbReference type="SUPFAM" id="SSF55874">
    <property type="entry name" value="ATPase domain of HSP90 chaperone/DNA topoisomerase II/histidine kinase"/>
    <property type="match status" value="1"/>
</dbReference>
<evidence type="ECO:0000256" key="3">
    <source>
        <dbReference type="ARBA" id="ARBA00022553"/>
    </source>
</evidence>
<dbReference type="Gene3D" id="1.10.287.130">
    <property type="match status" value="1"/>
</dbReference>
<evidence type="ECO:0000256" key="6">
    <source>
        <dbReference type="ARBA" id="ARBA00022777"/>
    </source>
</evidence>
<feature type="domain" description="Histidine kinase" evidence="10">
    <location>
        <begin position="274"/>
        <end position="490"/>
    </location>
</feature>
<sequence length="509" mass="57062">MNNYKHSWFSATFKPIFLNRKHRENSLFKQLFSYKRLYRLSLLVMTWLALGPLIGIVIIGHLVTKRNVDELISCQLSHTADKIRQEVSCYIEQRKTALDLVADTYTSDKIKKIVPLNDKRLNDLMAETQDSGMRDAYLVDQDGFIHARLHQRNDKQIKVKLPPQLFQDSDIRILKEENSTTGENMVKVYADIPATSLVLVLTKPESLLLQSYFGDRRIVFWFLSVSLLFIAVLVYATATRLVNEVFIADQQRIRTLREIEHSNKLASVGRLAAGVGHEINNPLAIINEKAGMIQDIITFEENYKDDEQLAGLTSSILTTVKRCSAITRRLLTFARHLDDKIETVNIKQILEGILDLLHKESEHRRFTITIEEIDSPPSFECDHGKLQQIFFNLINNSFAAMQDGGTLAITIRHLPSAVVAVSISDDGCGIAEENVDHIFEPFFFTISQSGGTGLGLSVTYALVQEIDGSIEVSSEQGGGTRFIVEIPAKKGVVPGIIASDTGGRETGVS</sequence>
<dbReference type="Pfam" id="PF02518">
    <property type="entry name" value="HATPase_c"/>
    <property type="match status" value="1"/>
</dbReference>
<keyword evidence="8" id="KW-0902">Two-component regulatory system</keyword>
<dbReference type="InterPro" id="IPR036890">
    <property type="entry name" value="HATPase_C_sf"/>
</dbReference>
<evidence type="ECO:0000259" key="10">
    <source>
        <dbReference type="PROSITE" id="PS50109"/>
    </source>
</evidence>
<dbReference type="SMART" id="SM00387">
    <property type="entry name" value="HATPase_c"/>
    <property type="match status" value="1"/>
</dbReference>
<keyword evidence="6 11" id="KW-0418">Kinase</keyword>
<name>A0ABS3ASE9_9BACT</name>
<dbReference type="InterPro" id="IPR003594">
    <property type="entry name" value="HATPase_dom"/>
</dbReference>
<keyword evidence="7" id="KW-0067">ATP-binding</keyword>
<keyword evidence="9" id="KW-0812">Transmembrane</keyword>
<dbReference type="Pfam" id="PF00512">
    <property type="entry name" value="HisKA"/>
    <property type="match status" value="1"/>
</dbReference>
<evidence type="ECO:0000256" key="8">
    <source>
        <dbReference type="ARBA" id="ARBA00023012"/>
    </source>
</evidence>
<dbReference type="Gene3D" id="3.30.565.10">
    <property type="entry name" value="Histidine kinase-like ATPase, C-terminal domain"/>
    <property type="match status" value="1"/>
</dbReference>
<dbReference type="CDD" id="cd00082">
    <property type="entry name" value="HisKA"/>
    <property type="match status" value="1"/>
</dbReference>
<comment type="caution">
    <text evidence="11">The sequence shown here is derived from an EMBL/GenBank/DDBJ whole genome shotgun (WGS) entry which is preliminary data.</text>
</comment>
<evidence type="ECO:0000256" key="1">
    <source>
        <dbReference type="ARBA" id="ARBA00000085"/>
    </source>
</evidence>
<dbReference type="PRINTS" id="PR00344">
    <property type="entry name" value="BCTRLSENSOR"/>
</dbReference>
<protein>
    <recommendedName>
        <fullName evidence="2">histidine kinase</fullName>
        <ecNumber evidence="2">2.7.13.3</ecNumber>
    </recommendedName>
</protein>
<evidence type="ECO:0000256" key="4">
    <source>
        <dbReference type="ARBA" id="ARBA00022679"/>
    </source>
</evidence>
<keyword evidence="9" id="KW-0472">Membrane</keyword>
<organism evidence="11 12">
    <name type="scientific">Desulfotalea psychrophila</name>
    <dbReference type="NCBI Taxonomy" id="84980"/>
    <lineage>
        <taxon>Bacteria</taxon>
        <taxon>Pseudomonadati</taxon>
        <taxon>Thermodesulfobacteriota</taxon>
        <taxon>Desulfobulbia</taxon>
        <taxon>Desulfobulbales</taxon>
        <taxon>Desulfocapsaceae</taxon>
        <taxon>Desulfotalea</taxon>
    </lineage>
</organism>
<accession>A0ABS3ASE9</accession>
<dbReference type="InterPro" id="IPR005467">
    <property type="entry name" value="His_kinase_dom"/>
</dbReference>
<dbReference type="PROSITE" id="PS50109">
    <property type="entry name" value="HIS_KIN"/>
    <property type="match status" value="1"/>
</dbReference>